<dbReference type="InParanoid" id="A0A2T3AAD9"/>
<dbReference type="AlphaFoldDB" id="A0A2T3AAD9"/>
<accession>A0A2T3AAD9</accession>
<reference evidence="1 2" key="1">
    <citation type="journal article" date="2018" name="Mycol. Prog.">
        <title>Coniella lustricola, a new species from submerged detritus.</title>
        <authorList>
            <person name="Raudabaugh D.B."/>
            <person name="Iturriaga T."/>
            <person name="Carver A."/>
            <person name="Mondo S."/>
            <person name="Pangilinan J."/>
            <person name="Lipzen A."/>
            <person name="He G."/>
            <person name="Amirebrahimi M."/>
            <person name="Grigoriev I.V."/>
            <person name="Miller A.N."/>
        </authorList>
    </citation>
    <scope>NUCLEOTIDE SEQUENCE [LARGE SCALE GENOMIC DNA]</scope>
    <source>
        <strain evidence="1 2">B22-T-1</strain>
    </source>
</reference>
<gene>
    <name evidence="1" type="ORF">BD289DRAFT_431971</name>
</gene>
<name>A0A2T3AAD9_9PEZI</name>
<proteinExistence type="predicted"/>
<evidence type="ECO:0000313" key="2">
    <source>
        <dbReference type="Proteomes" id="UP000241462"/>
    </source>
</evidence>
<dbReference type="EMBL" id="KZ678426">
    <property type="protein sequence ID" value="PSR88644.1"/>
    <property type="molecule type" value="Genomic_DNA"/>
</dbReference>
<sequence length="201" mass="23417">MFDKLQIKSRRDSRAVYMFIQHRHFILKETVALSDSLNLRNEKNLVTMRVLGQDIECRRGYVPWSSCRTQKDYKRGCKAKDNDIEGYENDYSEAQTQSMLSTRNDSRVNTRDKTYLNNLCCSEIDPRAAKDRTIALFRDKSRLEVSWHVGPLASGRSVRCSFSFFNLLRGLSWSIVVALRIWKATKLCQHHGLGHTRLVRP</sequence>
<organism evidence="1 2">
    <name type="scientific">Coniella lustricola</name>
    <dbReference type="NCBI Taxonomy" id="2025994"/>
    <lineage>
        <taxon>Eukaryota</taxon>
        <taxon>Fungi</taxon>
        <taxon>Dikarya</taxon>
        <taxon>Ascomycota</taxon>
        <taxon>Pezizomycotina</taxon>
        <taxon>Sordariomycetes</taxon>
        <taxon>Sordariomycetidae</taxon>
        <taxon>Diaporthales</taxon>
        <taxon>Schizoparmaceae</taxon>
        <taxon>Coniella</taxon>
    </lineage>
</organism>
<keyword evidence="2" id="KW-1185">Reference proteome</keyword>
<protein>
    <submittedName>
        <fullName evidence="1">Uncharacterized protein</fullName>
    </submittedName>
</protein>
<evidence type="ECO:0000313" key="1">
    <source>
        <dbReference type="EMBL" id="PSR88644.1"/>
    </source>
</evidence>
<dbReference type="Proteomes" id="UP000241462">
    <property type="component" value="Unassembled WGS sequence"/>
</dbReference>